<organism evidence="1 2">
    <name type="scientific">Zarea fungicola</name>
    <dbReference type="NCBI Taxonomy" id="93591"/>
    <lineage>
        <taxon>Eukaryota</taxon>
        <taxon>Fungi</taxon>
        <taxon>Dikarya</taxon>
        <taxon>Ascomycota</taxon>
        <taxon>Pezizomycotina</taxon>
        <taxon>Sordariomycetes</taxon>
        <taxon>Hypocreomycetidae</taxon>
        <taxon>Hypocreales</taxon>
        <taxon>Cordycipitaceae</taxon>
        <taxon>Zarea</taxon>
    </lineage>
</organism>
<sequence>MAGPAPSSEPRVTYSSGRSNGGDGDAPDLRILHYNDVYHVDQSSAEPVGGLSRFMTLCKEYQSGSRFTGQSKLITLFSGDAFNPSLESSVTKGKHMVPVLNAIRTDVACVGNHDFDFGVKQFEALTEKCKFPWLIANVLDPALGEGVPLGNAKPTHMMTSSNGVNIGIIGLGEREWLATINSLPPNLIYKSASATAKELIPKLKADGAEIIICLSHMREPNDVKLAQQTDGLIDIILGGHDHFYNHQLINGTHVLRSGTDFKNLSYIEARKSKLNQGKWDFDIWRRDVTSNVKEHYPSKKLVASLTADLKKSLAKPIGWSAMPLDARFTTVRLKESNIGNFVCDVMRQHYHADCCIMAAGTIRGDQVYPPGAVRIKDITTCFPFEDPAILLRVTGQAIWDALENGVSMYPALEGRFPQVSNIVFQFDPSRERNRRVVSLEIGGKPYEPERKYLLATRGYMGRGKDGYDCLLVQSEGGTAEELVDEENGFLISTILRQYFMALRTVGKWRKLSEHWETVASRLKSKPQEQTEELEKSLTLSRKSTYESDRDRSESWHDFIMARLGHNKIPHDDDHDDEQVVHELSDDASEEKHHTEPDVGSDPDNEMDIEILLLRKFWARWTSKAGIKSVACAPASDDACLVDWTRLIAPIVEGRIILLENRA</sequence>
<protein>
    <submittedName>
        <fullName evidence="1">Uncharacterized protein</fullName>
    </submittedName>
</protein>
<accession>A0ACC1N4I2</accession>
<reference evidence="1" key="1">
    <citation type="submission" date="2022-08" db="EMBL/GenBank/DDBJ databases">
        <title>Genome Sequence of Lecanicillium fungicola.</title>
        <authorList>
            <person name="Buettner E."/>
        </authorList>
    </citation>
    <scope>NUCLEOTIDE SEQUENCE</scope>
    <source>
        <strain evidence="1">Babe33</strain>
    </source>
</reference>
<proteinExistence type="predicted"/>
<dbReference type="Proteomes" id="UP001143910">
    <property type="component" value="Unassembled WGS sequence"/>
</dbReference>
<gene>
    <name evidence="1" type="ORF">NQ176_g6664</name>
</gene>
<dbReference type="EMBL" id="JANJQO010000988">
    <property type="protein sequence ID" value="KAJ2973344.1"/>
    <property type="molecule type" value="Genomic_DNA"/>
</dbReference>
<keyword evidence="2" id="KW-1185">Reference proteome</keyword>
<evidence type="ECO:0000313" key="1">
    <source>
        <dbReference type="EMBL" id="KAJ2973344.1"/>
    </source>
</evidence>
<comment type="caution">
    <text evidence="1">The sequence shown here is derived from an EMBL/GenBank/DDBJ whole genome shotgun (WGS) entry which is preliminary data.</text>
</comment>
<evidence type="ECO:0000313" key="2">
    <source>
        <dbReference type="Proteomes" id="UP001143910"/>
    </source>
</evidence>
<name>A0ACC1N4I2_9HYPO</name>